<accession>E3CZN1</accession>
<organism evidence="2 3">
    <name type="scientific">Aminomonas paucivorans DSM 12260</name>
    <dbReference type="NCBI Taxonomy" id="584708"/>
    <lineage>
        <taxon>Bacteria</taxon>
        <taxon>Thermotogati</taxon>
        <taxon>Synergistota</taxon>
        <taxon>Synergistia</taxon>
        <taxon>Synergistales</taxon>
        <taxon>Synergistaceae</taxon>
        <taxon>Aminomonas</taxon>
    </lineage>
</organism>
<name>E3CZN1_9BACT</name>
<feature type="transmembrane region" description="Helical" evidence="1">
    <location>
        <begin position="337"/>
        <end position="362"/>
    </location>
</feature>
<dbReference type="AlphaFoldDB" id="E3CZN1"/>
<keyword evidence="1" id="KW-1133">Transmembrane helix</keyword>
<evidence type="ECO:0000256" key="1">
    <source>
        <dbReference type="SAM" id="Phobius"/>
    </source>
</evidence>
<reference evidence="2 3" key="1">
    <citation type="journal article" date="2010" name="Stand. Genomic Sci.">
        <title>Non-contiguous finished genome sequence of Aminomonas paucivorans type strain (GLU-3).</title>
        <authorList>
            <person name="Pitluck S."/>
            <person name="Yasawong M."/>
            <person name="Held B."/>
            <person name="Lapidus A."/>
            <person name="Nolan M."/>
            <person name="Copeland A."/>
            <person name="Lucas S."/>
            <person name="Del Rio T.G."/>
            <person name="Tice H."/>
            <person name="Cheng J.F."/>
            <person name="Chertkov O."/>
            <person name="Goodwin L."/>
            <person name="Tapia R."/>
            <person name="Han C."/>
            <person name="Liolios K."/>
            <person name="Ivanova N."/>
            <person name="Mavromatis K."/>
            <person name="Ovchinnikova G."/>
            <person name="Pati A."/>
            <person name="Chen A."/>
            <person name="Palaniappan K."/>
            <person name="Land M."/>
            <person name="Hauser L."/>
            <person name="Chang Y.J."/>
            <person name="Jeffries C.D."/>
            <person name="Pukall R."/>
            <person name="Spring S."/>
            <person name="Rohde M."/>
            <person name="Sikorski J."/>
            <person name="Goker M."/>
            <person name="Woyke T."/>
            <person name="Bristow J."/>
            <person name="Eisen J.A."/>
            <person name="Markowitz V."/>
            <person name="Hugenholtz P."/>
            <person name="Kyrpides N.C."/>
            <person name="Klenk H.P."/>
        </authorList>
    </citation>
    <scope>NUCLEOTIDE SEQUENCE [LARGE SCALE GENOMIC DNA]</scope>
    <source>
        <strain evidence="2 3">DSM 12260</strain>
    </source>
</reference>
<evidence type="ECO:0000313" key="3">
    <source>
        <dbReference type="Proteomes" id="UP000005096"/>
    </source>
</evidence>
<feature type="transmembrane region" description="Helical" evidence="1">
    <location>
        <begin position="228"/>
        <end position="253"/>
    </location>
</feature>
<keyword evidence="1" id="KW-0472">Membrane</keyword>
<keyword evidence="3" id="KW-1185">Reference proteome</keyword>
<dbReference type="EMBL" id="CM001022">
    <property type="protein sequence ID" value="EFQ24663.1"/>
    <property type="molecule type" value="Genomic_DNA"/>
</dbReference>
<evidence type="ECO:0008006" key="4">
    <source>
        <dbReference type="Google" id="ProtNLM"/>
    </source>
</evidence>
<dbReference type="eggNOG" id="ENOG502Z9Y9">
    <property type="taxonomic scope" value="Bacteria"/>
</dbReference>
<dbReference type="HOGENOM" id="CLU_768727_0_0_0"/>
<feature type="transmembrane region" description="Helical" evidence="1">
    <location>
        <begin position="301"/>
        <end position="325"/>
    </location>
</feature>
<feature type="transmembrane region" description="Helical" evidence="1">
    <location>
        <begin position="57"/>
        <end position="80"/>
    </location>
</feature>
<evidence type="ECO:0000313" key="2">
    <source>
        <dbReference type="EMBL" id="EFQ24663.1"/>
    </source>
</evidence>
<dbReference type="Proteomes" id="UP000005096">
    <property type="component" value="Chromosome"/>
</dbReference>
<gene>
    <name evidence="2" type="ORF">Apau_2254</name>
</gene>
<sequence length="363" mass="37987">MSEARAERVESTGVRRFERIEGVGLGLVALSLGLLVWNPGAIAGLFNAMVDRAFPLVVSVFLTGKVGVAILCSVMMGRILERCGFTDALMRLFVPLTSRLGVNAAVIVPSVYNILGDINAAGRIAGPILVKAGATKDEQKIAIATMVQSQQSFSTFMFGLIALTAVGVKAYAVVFLAVFAPLVVVPLVLRLTLWRNTRAVAIHELPRFTPTKGALPTLFGAAKEGAELLFLLIIPAVGAIFALIGALDYLGIWKPIESSLGSLLSALAIDPKTGMVSILASPTLAMAQLKDVAAGMDPKLVVGSFVLAASGFPFSVILGQIPAIWSDCTDLNEKEAMGAAVLGATMRLFTAGAVALLVTPLVL</sequence>
<dbReference type="STRING" id="584708.Apau_2254"/>
<dbReference type="RefSeq" id="WP_006301907.1">
    <property type="nucleotide sequence ID" value="NZ_CM001022.1"/>
</dbReference>
<keyword evidence="1" id="KW-0812">Transmembrane</keyword>
<protein>
    <recommendedName>
        <fullName evidence="4">Nucleoside recognition domain protein</fullName>
    </recommendedName>
</protein>
<feature type="transmembrane region" description="Helical" evidence="1">
    <location>
        <begin position="156"/>
        <end position="189"/>
    </location>
</feature>
<dbReference type="OrthoDB" id="2676906at2"/>
<dbReference type="PaxDb" id="584708-Apau_2254"/>
<feature type="transmembrane region" description="Helical" evidence="1">
    <location>
        <begin position="20"/>
        <end position="37"/>
    </location>
</feature>
<proteinExistence type="predicted"/>